<feature type="compositionally biased region" description="Polar residues" evidence="1">
    <location>
        <begin position="30"/>
        <end position="40"/>
    </location>
</feature>
<proteinExistence type="predicted"/>
<feature type="region of interest" description="Disordered" evidence="1">
    <location>
        <begin position="290"/>
        <end position="381"/>
    </location>
</feature>
<feature type="compositionally biased region" description="Polar residues" evidence="1">
    <location>
        <begin position="347"/>
        <end position="361"/>
    </location>
</feature>
<dbReference type="GeneID" id="54283809"/>
<feature type="region of interest" description="Disordered" evidence="1">
    <location>
        <begin position="124"/>
        <end position="159"/>
    </location>
</feature>
<dbReference type="AlphaFoldDB" id="A0A6A5Y5X2"/>
<feature type="compositionally biased region" description="Low complexity" evidence="1">
    <location>
        <begin position="362"/>
        <end position="381"/>
    </location>
</feature>
<dbReference type="RefSeq" id="XP_033388942.1">
    <property type="nucleotide sequence ID" value="XM_033526412.1"/>
</dbReference>
<evidence type="ECO:0000313" key="2">
    <source>
        <dbReference type="EMBL" id="KAF2020603.1"/>
    </source>
</evidence>
<dbReference type="OrthoDB" id="5345625at2759"/>
<feature type="region of interest" description="Disordered" evidence="1">
    <location>
        <begin position="1"/>
        <end position="40"/>
    </location>
</feature>
<feature type="compositionally biased region" description="Polar residues" evidence="1">
    <location>
        <begin position="1"/>
        <end position="21"/>
    </location>
</feature>
<name>A0A6A5Y5X2_9PLEO</name>
<protein>
    <submittedName>
        <fullName evidence="2">Uncharacterized protein</fullName>
    </submittedName>
</protein>
<dbReference type="EMBL" id="ML978066">
    <property type="protein sequence ID" value="KAF2020603.1"/>
    <property type="molecule type" value="Genomic_DNA"/>
</dbReference>
<dbReference type="Proteomes" id="UP000799778">
    <property type="component" value="Unassembled WGS sequence"/>
</dbReference>
<gene>
    <name evidence="2" type="ORF">BU24DRAFT_416274</name>
</gene>
<accession>A0A6A5Y5X2</accession>
<feature type="compositionally biased region" description="Polar residues" evidence="1">
    <location>
        <begin position="127"/>
        <end position="140"/>
    </location>
</feature>
<organism evidence="2 3">
    <name type="scientific">Aaosphaeria arxii CBS 175.79</name>
    <dbReference type="NCBI Taxonomy" id="1450172"/>
    <lineage>
        <taxon>Eukaryota</taxon>
        <taxon>Fungi</taxon>
        <taxon>Dikarya</taxon>
        <taxon>Ascomycota</taxon>
        <taxon>Pezizomycotina</taxon>
        <taxon>Dothideomycetes</taxon>
        <taxon>Pleosporomycetidae</taxon>
        <taxon>Pleosporales</taxon>
        <taxon>Pleosporales incertae sedis</taxon>
        <taxon>Aaosphaeria</taxon>
    </lineage>
</organism>
<reference evidence="2" key="1">
    <citation type="journal article" date="2020" name="Stud. Mycol.">
        <title>101 Dothideomycetes genomes: a test case for predicting lifestyles and emergence of pathogens.</title>
        <authorList>
            <person name="Haridas S."/>
            <person name="Albert R."/>
            <person name="Binder M."/>
            <person name="Bloem J."/>
            <person name="Labutti K."/>
            <person name="Salamov A."/>
            <person name="Andreopoulos B."/>
            <person name="Baker S."/>
            <person name="Barry K."/>
            <person name="Bills G."/>
            <person name="Bluhm B."/>
            <person name="Cannon C."/>
            <person name="Castanera R."/>
            <person name="Culley D."/>
            <person name="Daum C."/>
            <person name="Ezra D."/>
            <person name="Gonzalez J."/>
            <person name="Henrissat B."/>
            <person name="Kuo A."/>
            <person name="Liang C."/>
            <person name="Lipzen A."/>
            <person name="Lutzoni F."/>
            <person name="Magnuson J."/>
            <person name="Mondo S."/>
            <person name="Nolan M."/>
            <person name="Ohm R."/>
            <person name="Pangilinan J."/>
            <person name="Park H.-J."/>
            <person name="Ramirez L."/>
            <person name="Alfaro M."/>
            <person name="Sun H."/>
            <person name="Tritt A."/>
            <person name="Yoshinaga Y."/>
            <person name="Zwiers L.-H."/>
            <person name="Turgeon B."/>
            <person name="Goodwin S."/>
            <person name="Spatafora J."/>
            <person name="Crous P."/>
            <person name="Grigoriev I."/>
        </authorList>
    </citation>
    <scope>NUCLEOTIDE SEQUENCE</scope>
    <source>
        <strain evidence="2">CBS 175.79</strain>
    </source>
</reference>
<evidence type="ECO:0000313" key="3">
    <source>
        <dbReference type="Proteomes" id="UP000799778"/>
    </source>
</evidence>
<sequence length="381" mass="40990">MINATTPRKTSMSAQDSPSKSSARRALGNLTPQAINSPSKHTYAFEPSDMMRSISPLKHMQTLSPQLFPEKENLLQTNALQAGRKRGIDEVEDAENVDAQSKTLGTRDFARTGAVRPITTEALHSLPANNLNEPGSPTVVNTPSPEPENKPEPSNSQQSFSEWLDLAQCASQPSAPPAAVNDTPSKVEMLRLRLGLGMYKVKTNQVGRRSSEIMSNWESASTKSTSLNASTDSMLTTTTTHQSIPDVTFSPASDDIVTHVRAALHPGNPIPKLSGGPVLLPTGFSSRKIYQSNIPSSPPTAVSPGQLASPMRTGPGSLNQKRPNRVLEDDEDSEDGGDVLTVHQRLQRQINPTFDPSEATNSAAKSGLAAKGLLELMNDRR</sequence>
<keyword evidence="3" id="KW-1185">Reference proteome</keyword>
<evidence type="ECO:0000256" key="1">
    <source>
        <dbReference type="SAM" id="MobiDB-lite"/>
    </source>
</evidence>
<feature type="compositionally biased region" description="Acidic residues" evidence="1">
    <location>
        <begin position="328"/>
        <end position="337"/>
    </location>
</feature>